<dbReference type="EMBL" id="CAAKMV010000207">
    <property type="protein sequence ID" value="VIO64548.1"/>
    <property type="molecule type" value="Genomic_DNA"/>
</dbReference>
<evidence type="ECO:0000313" key="1">
    <source>
        <dbReference type="EMBL" id="VIO64548.1"/>
    </source>
</evidence>
<gene>
    <name evidence="1" type="ORF">FUG_LOCUS580520</name>
</gene>
<accession>A0A679NK41</accession>
<protein>
    <submittedName>
        <fullName evidence="1">Uncharacterized protein</fullName>
    </submittedName>
</protein>
<reference evidence="1" key="1">
    <citation type="submission" date="2019-04" db="EMBL/GenBank/DDBJ databases">
        <authorList>
            <person name="Melise S."/>
            <person name="Noan J."/>
            <person name="Okalmin O."/>
        </authorList>
    </citation>
    <scope>NUCLEOTIDE SEQUENCE</scope>
    <source>
        <strain evidence="1">FN9</strain>
    </source>
</reference>
<name>A0A679NK41_GIBZA</name>
<proteinExistence type="predicted"/>
<sequence length="94" mass="11085">MYPLQQYPSGICYLLWYTTCKLRRVCIQALSISCVYIPFYDQEGGTIRNDDETIMSRAYDQFPAITRLSREIRVNDFESCNLFVHDISEFVHKS</sequence>
<dbReference type="AlphaFoldDB" id="A0A679NK41"/>
<organism evidence="1">
    <name type="scientific">Gibberella zeae</name>
    <name type="common">Wheat head blight fungus</name>
    <name type="synonym">Fusarium graminearum</name>
    <dbReference type="NCBI Taxonomy" id="5518"/>
    <lineage>
        <taxon>Eukaryota</taxon>
        <taxon>Fungi</taxon>
        <taxon>Dikarya</taxon>
        <taxon>Ascomycota</taxon>
        <taxon>Pezizomycotina</taxon>
        <taxon>Sordariomycetes</taxon>
        <taxon>Hypocreomycetidae</taxon>
        <taxon>Hypocreales</taxon>
        <taxon>Nectriaceae</taxon>
        <taxon>Fusarium</taxon>
    </lineage>
</organism>